<evidence type="ECO:0000259" key="8">
    <source>
        <dbReference type="PROSITE" id="PS50075"/>
    </source>
</evidence>
<evidence type="ECO:0000256" key="3">
    <source>
        <dbReference type="ARBA" id="ARBA00022679"/>
    </source>
</evidence>
<name>A0A679INR6_9HYPH</name>
<feature type="active site" description="Proton acceptor; for dehydratase activity" evidence="7">
    <location>
        <position position="1383"/>
    </location>
</feature>
<dbReference type="SMART" id="SM00823">
    <property type="entry name" value="PKS_PP"/>
    <property type="match status" value="1"/>
</dbReference>
<dbReference type="Pfam" id="PF02801">
    <property type="entry name" value="Ketoacyl-synt_C"/>
    <property type="match status" value="1"/>
</dbReference>
<dbReference type="GO" id="GO:0004312">
    <property type="term" value="F:fatty acid synthase activity"/>
    <property type="evidence" value="ECO:0007669"/>
    <property type="project" value="TreeGrafter"/>
</dbReference>
<evidence type="ECO:0000256" key="4">
    <source>
        <dbReference type="ARBA" id="ARBA00022832"/>
    </source>
</evidence>
<dbReference type="InterPro" id="IPR001227">
    <property type="entry name" value="Ac_transferase_dom_sf"/>
</dbReference>
<dbReference type="PROSITE" id="PS52004">
    <property type="entry name" value="KS3_2"/>
    <property type="match status" value="1"/>
</dbReference>
<dbReference type="InterPro" id="IPR014030">
    <property type="entry name" value="Ketoacyl_synth_N"/>
</dbReference>
<organism evidence="11">
    <name type="scientific">Methylobacterium bullatum</name>
    <dbReference type="NCBI Taxonomy" id="570505"/>
    <lineage>
        <taxon>Bacteria</taxon>
        <taxon>Pseudomonadati</taxon>
        <taxon>Pseudomonadota</taxon>
        <taxon>Alphaproteobacteria</taxon>
        <taxon>Hyphomicrobiales</taxon>
        <taxon>Methylobacteriaceae</taxon>
        <taxon>Methylobacterium</taxon>
    </lineage>
</organism>
<keyword evidence="5" id="KW-0443">Lipid metabolism</keyword>
<dbReference type="Gene3D" id="3.30.70.250">
    <property type="entry name" value="Malonyl-CoA ACP transacylase, ACP-binding"/>
    <property type="match status" value="1"/>
</dbReference>
<dbReference type="InterPro" id="IPR020806">
    <property type="entry name" value="PKS_PP-bd"/>
</dbReference>
<dbReference type="SMART" id="SM00825">
    <property type="entry name" value="PKS_KS"/>
    <property type="match status" value="1"/>
</dbReference>
<dbReference type="PANTHER" id="PTHR43775">
    <property type="entry name" value="FATTY ACID SYNTHASE"/>
    <property type="match status" value="1"/>
</dbReference>
<dbReference type="CDD" id="cd00833">
    <property type="entry name" value="PKS"/>
    <property type="match status" value="1"/>
</dbReference>
<dbReference type="PROSITE" id="PS00606">
    <property type="entry name" value="KS3_1"/>
    <property type="match status" value="1"/>
</dbReference>
<dbReference type="SMART" id="SM00824">
    <property type="entry name" value="PKS_TE"/>
    <property type="match status" value="1"/>
</dbReference>
<dbReference type="InterPro" id="IPR049490">
    <property type="entry name" value="C883_1060-like_KR_N"/>
</dbReference>
<dbReference type="Pfam" id="PF16197">
    <property type="entry name" value="KAsynt_C_assoc"/>
    <property type="match status" value="1"/>
</dbReference>
<evidence type="ECO:0000313" key="11">
    <source>
        <dbReference type="EMBL" id="CAA2100774.1"/>
    </source>
</evidence>
<evidence type="ECO:0000259" key="9">
    <source>
        <dbReference type="PROSITE" id="PS52004"/>
    </source>
</evidence>
<dbReference type="InterPro" id="IPR016039">
    <property type="entry name" value="Thiolase-like"/>
</dbReference>
<dbReference type="Pfam" id="PF21394">
    <property type="entry name" value="Beta-ketacyl_N"/>
    <property type="match status" value="1"/>
</dbReference>
<dbReference type="InterPro" id="IPR016036">
    <property type="entry name" value="Malonyl_transacylase_ACP-bd"/>
</dbReference>
<dbReference type="InterPro" id="IPR057326">
    <property type="entry name" value="KR_dom"/>
</dbReference>
<feature type="domain" description="PKS/mFAS DH" evidence="10">
    <location>
        <begin position="1352"/>
        <end position="1633"/>
    </location>
</feature>
<dbReference type="Pfam" id="PF08659">
    <property type="entry name" value="KR"/>
    <property type="match status" value="1"/>
</dbReference>
<evidence type="ECO:0000256" key="5">
    <source>
        <dbReference type="ARBA" id="ARBA00023098"/>
    </source>
</evidence>
<dbReference type="Pfam" id="PF00550">
    <property type="entry name" value="PP-binding"/>
    <property type="match status" value="1"/>
</dbReference>
<feature type="active site" description="Proton donor; for dehydratase activity" evidence="7">
    <location>
        <position position="1549"/>
    </location>
</feature>
<dbReference type="InterPro" id="IPR014031">
    <property type="entry name" value="Ketoacyl_synth_C"/>
</dbReference>
<keyword evidence="1" id="KW-0596">Phosphopantetheine</keyword>
<dbReference type="PROSITE" id="PS52019">
    <property type="entry name" value="PKS_MFAS_DH"/>
    <property type="match status" value="1"/>
</dbReference>
<dbReference type="InterPro" id="IPR036291">
    <property type="entry name" value="NAD(P)-bd_dom_sf"/>
</dbReference>
<dbReference type="EC" id="2.3.1.41" evidence="11"/>
<dbReference type="Gene3D" id="3.40.50.720">
    <property type="entry name" value="NAD(P)-binding Rossmann-like Domain"/>
    <property type="match status" value="1"/>
</dbReference>
<evidence type="ECO:0000259" key="10">
    <source>
        <dbReference type="PROSITE" id="PS52019"/>
    </source>
</evidence>
<dbReference type="InterPro" id="IPR020841">
    <property type="entry name" value="PKS_Beta-ketoAc_synthase_dom"/>
</dbReference>
<dbReference type="InterPro" id="IPR036736">
    <property type="entry name" value="ACP-like_sf"/>
</dbReference>
<dbReference type="InterPro" id="IPR029058">
    <property type="entry name" value="AB_hydrolase_fold"/>
</dbReference>
<dbReference type="PROSITE" id="PS50075">
    <property type="entry name" value="CARRIER"/>
    <property type="match status" value="1"/>
</dbReference>
<proteinExistence type="predicted"/>
<dbReference type="InterPro" id="IPR020802">
    <property type="entry name" value="TesA-like"/>
</dbReference>
<dbReference type="InterPro" id="IPR050091">
    <property type="entry name" value="PKS_NRPS_Biosynth_Enz"/>
</dbReference>
<keyword evidence="2" id="KW-0597">Phosphoprotein</keyword>
<keyword evidence="6" id="KW-0511">Multifunctional enzyme</keyword>
<keyword evidence="11" id="KW-0012">Acyltransferase</keyword>
<evidence type="ECO:0000256" key="1">
    <source>
        <dbReference type="ARBA" id="ARBA00022450"/>
    </source>
</evidence>
<dbReference type="Gene3D" id="1.10.1240.100">
    <property type="match status" value="2"/>
</dbReference>
<dbReference type="InterPro" id="IPR049900">
    <property type="entry name" value="PKS_mFAS_DH"/>
</dbReference>
<dbReference type="FunFam" id="3.40.47.10:FF:000042">
    <property type="entry name" value="Polyketide synthase Pks13"/>
    <property type="match status" value="1"/>
</dbReference>
<dbReference type="PANTHER" id="PTHR43775:SF37">
    <property type="entry name" value="SI:DKEY-61P9.11"/>
    <property type="match status" value="1"/>
</dbReference>
<dbReference type="Pfam" id="PF21089">
    <property type="entry name" value="PKS_DH_N"/>
    <property type="match status" value="1"/>
</dbReference>
<dbReference type="InterPro" id="IPR014043">
    <property type="entry name" value="Acyl_transferase_dom"/>
</dbReference>
<dbReference type="InterPro" id="IPR009081">
    <property type="entry name" value="PP-bd_ACP"/>
</dbReference>
<dbReference type="GO" id="GO:0005886">
    <property type="term" value="C:plasma membrane"/>
    <property type="evidence" value="ECO:0007669"/>
    <property type="project" value="TreeGrafter"/>
</dbReference>
<evidence type="ECO:0000256" key="2">
    <source>
        <dbReference type="ARBA" id="ARBA00022553"/>
    </source>
</evidence>
<feature type="region of interest" description="N-terminal hotdog fold" evidence="7">
    <location>
        <begin position="1352"/>
        <end position="1475"/>
    </location>
</feature>
<dbReference type="InterPro" id="IPR016035">
    <property type="entry name" value="Acyl_Trfase/lysoPLipase"/>
</dbReference>
<dbReference type="Gene3D" id="3.40.47.10">
    <property type="match status" value="2"/>
</dbReference>
<keyword evidence="3 11" id="KW-0808">Transferase</keyword>
<dbReference type="SUPFAM" id="SSF55048">
    <property type="entry name" value="Probable ACP-binding domain of malonyl-CoA ACP transacylase"/>
    <property type="match status" value="1"/>
</dbReference>
<dbReference type="SUPFAM" id="SSF53474">
    <property type="entry name" value="alpha/beta-Hydrolases"/>
    <property type="match status" value="1"/>
</dbReference>
<dbReference type="EMBL" id="LR743504">
    <property type="protein sequence ID" value="CAA2100774.1"/>
    <property type="molecule type" value="Genomic_DNA"/>
</dbReference>
<dbReference type="SUPFAM" id="SSF52151">
    <property type="entry name" value="FabD/lysophospholipase-like"/>
    <property type="match status" value="1"/>
</dbReference>
<dbReference type="InterPro" id="IPR018201">
    <property type="entry name" value="Ketoacyl_synth_AS"/>
</dbReference>
<dbReference type="Gene3D" id="3.40.366.10">
    <property type="entry name" value="Malonyl-Coenzyme A Acyl Carrier Protein, domain 2"/>
    <property type="match status" value="1"/>
</dbReference>
<dbReference type="Pfam" id="PF00975">
    <property type="entry name" value="Thioesterase"/>
    <property type="match status" value="1"/>
</dbReference>
<dbReference type="Gene3D" id="3.40.50.1820">
    <property type="entry name" value="alpha/beta hydrolase"/>
    <property type="match status" value="1"/>
</dbReference>
<dbReference type="InterPro" id="IPR032821">
    <property type="entry name" value="PKS_assoc"/>
</dbReference>
<evidence type="ECO:0000256" key="7">
    <source>
        <dbReference type="PROSITE-ProRule" id="PRU01363"/>
    </source>
</evidence>
<dbReference type="GO" id="GO:0004315">
    <property type="term" value="F:3-oxoacyl-[acyl-carrier-protein] synthase activity"/>
    <property type="evidence" value="ECO:0007669"/>
    <property type="project" value="UniProtKB-EC"/>
</dbReference>
<dbReference type="InterPro" id="IPR013968">
    <property type="entry name" value="PKS_KR"/>
</dbReference>
<dbReference type="GO" id="GO:0005737">
    <property type="term" value="C:cytoplasm"/>
    <property type="evidence" value="ECO:0007669"/>
    <property type="project" value="TreeGrafter"/>
</dbReference>
<dbReference type="SMART" id="SM00822">
    <property type="entry name" value="PKS_KR"/>
    <property type="match status" value="1"/>
</dbReference>
<reference evidence="11" key="1">
    <citation type="submission" date="2019-12" db="EMBL/GenBank/DDBJ databases">
        <authorList>
            <person name="Cremers G."/>
        </authorList>
    </citation>
    <scope>NUCLEOTIDE SEQUENCE</scope>
    <source>
        <strain evidence="11">Mbul1</strain>
    </source>
</reference>
<dbReference type="Pfam" id="PF00698">
    <property type="entry name" value="Acyl_transf_1"/>
    <property type="match status" value="1"/>
</dbReference>
<dbReference type="InterPro" id="IPR020807">
    <property type="entry name" value="PKS_DH"/>
</dbReference>
<evidence type="ECO:0000256" key="6">
    <source>
        <dbReference type="ARBA" id="ARBA00023268"/>
    </source>
</evidence>
<feature type="domain" description="Carrier" evidence="8">
    <location>
        <begin position="1708"/>
        <end position="1783"/>
    </location>
</feature>
<dbReference type="CDD" id="cd08953">
    <property type="entry name" value="KR_2_SDR_x"/>
    <property type="match status" value="1"/>
</dbReference>
<dbReference type="SUPFAM" id="SSF53901">
    <property type="entry name" value="Thiolase-like"/>
    <property type="match status" value="1"/>
</dbReference>
<dbReference type="SUPFAM" id="SSF47336">
    <property type="entry name" value="ACP-like"/>
    <property type="match status" value="1"/>
</dbReference>
<dbReference type="SMART" id="SM00826">
    <property type="entry name" value="PKS_DH"/>
    <property type="match status" value="1"/>
</dbReference>
<dbReference type="GO" id="GO:0031177">
    <property type="term" value="F:phosphopantetheine binding"/>
    <property type="evidence" value="ECO:0007669"/>
    <property type="project" value="InterPro"/>
</dbReference>
<dbReference type="SUPFAM" id="SSF51735">
    <property type="entry name" value="NAD(P)-binding Rossmann-fold domains"/>
    <property type="match status" value="2"/>
</dbReference>
<dbReference type="InterPro" id="IPR049551">
    <property type="entry name" value="PKS_DH_C"/>
</dbReference>
<dbReference type="InterPro" id="IPR001031">
    <property type="entry name" value="Thioesterase"/>
</dbReference>
<protein>
    <submittedName>
        <fullName evidence="11">Phthiocerol synthesis polyketide synthase type I PpsE</fullName>
        <ecNumber evidence="11">2.3.1.41</ecNumber>
    </submittedName>
</protein>
<gene>
    <name evidence="11" type="primary">ppsE_1</name>
    <name evidence="11" type="ORF">MBUL_00840</name>
</gene>
<dbReference type="SMART" id="SM00827">
    <property type="entry name" value="PKS_AT"/>
    <property type="match status" value="1"/>
</dbReference>
<accession>A0A679INR6</accession>
<sequence length="2077" mass="220975">MISPTPDTAGDAPGRIAIIGMAGRFPDAATTGELWHLLKSGREATHWFSDEELLASGVSATHLRDPRYVKAGMVLPDMEAFDAGFFGLSPREAAILDPQHRHFLECAWEALEDAGHRPEAFAGAIGVFAGCGMQAYFANNLLTNAELVEQVGLFLLRHTGNDKDFLATRASYLLDLQGPSISVQTACSTSLVAVHFAIQSLLSGECDMALAGGVTIEVPHRQGYRAAEGEILSPDGHCRAFDDEANGTLFGSGAGIVALRRLEDAVAAGDHIYAVICGSAVNNDGSTKAGYLAPSVEGQARAAAEALAVGGIDPGSVSYIEAHGTGTPVGDPIELAALSEAYSVPGRRQFCGIGSLKTNIGHLDTAAGVAGLIKVALAMHHEELPASLNCARPNGRFDFSASPFSVVTTARPWPRTGTPRRAAVNSLGVGGTNAHVILEEAPAAPVPGPARDWQILALSARTAEALDGAKRKWRAALADPSPGLTLANAAFTTQTGRRAFPHRCAVVARDPAGACEILAGHTHRRMGTGSAGAGTVGAVFMFPGGGAQYPGMGRDLYRDVPAFREALEACLALLPPDAPDGLRALLLDSEPGDAAAAALLARPRYTIPALFIVEYATARMMLAWNIRPAAVIGHSMGEYAAACIAGVMSLADALSVVVLRGQIFEAAPAGAMLAVSLPSAELRERMGDALDIAAENAATLTVATGSVHEIAALERRLAEDGIEFRRLRIDVAAHSRMLDPFLDRFRARLDAIALREPTLPFVSNLSGAFVGPGELTRPDYWVSHLRQTVRFAAGVSAILAEPDRALLEIGPGHSLGALARLAEGGGFAPLAIAPTMGQPGDTESDVCVALTAIGKLWACGHDVDWAAIRGSDDARRVPVPTYAFEKHRHWIEPVRAATMPVAFDAGADGLQRLESMENWFSVPHWMPVPVAPRAAAPDRTWLVFADASRLSTAILAALENRGARVTVVRPGEAFSVRNRLFQLTPDQPTQYRDLVAALDRDGMAPDHILHLWSTSAPDPSPERPCAEQALGFDSLLALCQAMQYCDVAVPKRLSVVTRESQSPPDHAARHPERATLLGLCRVLPREMPGLATQLIDLGGEDVPGRDADPVAEAALVLAECDAEHGVDLVAHRGGTRLVQRMVSTRIEGPAGLPHRLRRRGVYLVTGGFGGLGLALAGWLARDVSARLVLVGRDASAHVAAIRDLEAEGAEILAVSADVTDRAAMERVVVAARQRFGALHGVFHAAGSIDDGPIMEKTVESSRRVMAPKLAGGLVLDALLPEGSLDLFVVFSSTSAQIGPPGQVDYAAANTALDALAARRSDGLSVAWGIWGDIGMAARIYGGAALSGTPEGHPLLGVETGRTETAITFQALYDPARMWVLAEHVLDGRPILPGAAYAEIALAAATAGFTSSGVDLRGLTVDLPLVFEPGVKRLVRTTLTALDGGGFALSVESRPLLGEEWVEHARATLWPGSTLPWAVRRVARRAARREGVHALPGLGFPQGETVTFGPRWHTIRWIERGDWEAVAELELAAEFAGDLDGITAHPALTDIATTFGLHLLAPPADDMVYVPTSIERMRIAPGRWPCRIRSHARLTALQHGASARFDVVIGDVNGVPLAVFEGFTLQSVSRAVKSSQADAHPPSLEARLKAGIMAADAPDLFRRVFDCRGAGIVASSIALSDLRREALSAIRPKPPAAQRSARPESGEADYASEIERQIGGYWADLLGVPAVRPQDDFFELGGFSLLAVRLFARIRKNHDVDLPIATLFRASTLRQLASLVGGMIAPEPAADGAEGAASSDKVLAMPAVAWSPLVEICRGVPTRAPIFCIHGGQGNVLNFEKLSRRLGRDQPFYGLQARGADGRLAPLDSIEEMAASYIAAIREVDAHGPYRIAGYSGGGVIAYEVAQQLTRAGYSIALLVLFDTLSTTSVAQQHSTVERLWAVRRWSLGYTLGWPSRLIERRRRAAEFARERFDPNVPIPDMYRAQFIMNAYLVAQGRYTPEPYAGSILLFRSTDAYVPYLLAGPDLGWGGLVRGGIDIHKIAATHETLFQEPAVDKLAGILRRRLDGLMHYPVRKSA</sequence>
<keyword evidence="4" id="KW-0276">Fatty acid metabolism</keyword>
<dbReference type="Pfam" id="PF00109">
    <property type="entry name" value="ketoacyl-synt"/>
    <property type="match status" value="1"/>
</dbReference>
<feature type="region of interest" description="C-terminal hotdog fold" evidence="7">
    <location>
        <begin position="1491"/>
        <end position="1633"/>
    </location>
</feature>
<dbReference type="Gene3D" id="3.10.129.110">
    <property type="entry name" value="Polyketide synthase dehydratase"/>
    <property type="match status" value="1"/>
</dbReference>
<dbReference type="GO" id="GO:0006633">
    <property type="term" value="P:fatty acid biosynthetic process"/>
    <property type="evidence" value="ECO:0007669"/>
    <property type="project" value="InterPro"/>
</dbReference>
<dbReference type="Pfam" id="PF14765">
    <property type="entry name" value="PS-DH"/>
    <property type="match status" value="1"/>
</dbReference>
<dbReference type="InterPro" id="IPR042104">
    <property type="entry name" value="PKS_dehydratase_sf"/>
</dbReference>
<dbReference type="InterPro" id="IPR049552">
    <property type="entry name" value="PKS_DH_N"/>
</dbReference>
<feature type="domain" description="Ketosynthase family 3 (KS3)" evidence="9">
    <location>
        <begin position="13"/>
        <end position="440"/>
    </location>
</feature>
<dbReference type="GO" id="GO:0071770">
    <property type="term" value="P:DIM/DIP cell wall layer assembly"/>
    <property type="evidence" value="ECO:0007669"/>
    <property type="project" value="TreeGrafter"/>
</dbReference>
<dbReference type="Gene3D" id="1.10.1200.10">
    <property type="entry name" value="ACP-like"/>
    <property type="match status" value="1"/>
</dbReference>